<dbReference type="Pfam" id="PF04191">
    <property type="entry name" value="PEMT"/>
    <property type="match status" value="1"/>
</dbReference>
<feature type="transmembrane region" description="Helical" evidence="5">
    <location>
        <begin position="6"/>
        <end position="23"/>
    </location>
</feature>
<evidence type="ECO:0000313" key="7">
    <source>
        <dbReference type="Proteomes" id="UP000321424"/>
    </source>
</evidence>
<gene>
    <name evidence="6" type="ORF">NN4_05110</name>
</gene>
<dbReference type="RefSeq" id="WP_186818226.1">
    <property type="nucleotide sequence ID" value="NZ_BJXA01000002.1"/>
</dbReference>
<keyword evidence="2 5" id="KW-0812">Transmembrane</keyword>
<evidence type="ECO:0008006" key="8">
    <source>
        <dbReference type="Google" id="ProtNLM"/>
    </source>
</evidence>
<dbReference type="Gene3D" id="1.20.120.1630">
    <property type="match status" value="1"/>
</dbReference>
<keyword evidence="4 5" id="KW-0472">Membrane</keyword>
<reference evidence="6 7" key="1">
    <citation type="submission" date="2019-07" db="EMBL/GenBank/DDBJ databases">
        <title>Whole genome shotgun sequence of Nocardia ninae NBRC 108245.</title>
        <authorList>
            <person name="Hosoyama A."/>
            <person name="Uohara A."/>
            <person name="Ohji S."/>
            <person name="Ichikawa N."/>
        </authorList>
    </citation>
    <scope>NUCLEOTIDE SEQUENCE [LARGE SCALE GENOMIC DNA]</scope>
    <source>
        <strain evidence="6 7">NBRC 108245</strain>
    </source>
</reference>
<evidence type="ECO:0000256" key="3">
    <source>
        <dbReference type="ARBA" id="ARBA00022989"/>
    </source>
</evidence>
<dbReference type="Proteomes" id="UP000321424">
    <property type="component" value="Unassembled WGS sequence"/>
</dbReference>
<evidence type="ECO:0000313" key="6">
    <source>
        <dbReference type="EMBL" id="GEM35992.1"/>
    </source>
</evidence>
<dbReference type="EMBL" id="BJXA01000002">
    <property type="protein sequence ID" value="GEM35992.1"/>
    <property type="molecule type" value="Genomic_DNA"/>
</dbReference>
<evidence type="ECO:0000256" key="2">
    <source>
        <dbReference type="ARBA" id="ARBA00022692"/>
    </source>
</evidence>
<keyword evidence="3 5" id="KW-1133">Transmembrane helix</keyword>
<sequence>MAVTSLVLIGVWLAMVVWLRGAVQIRRASGAEIQFRDPPGTTQWWAKVAGIVGFLTLVAAPIADLLGLQPFSALDRTAVGGAGAGLVVLGTSLTAAAQSAMGTAWRADVNPHAQTTLVTDGPFRWVRNPALTGVVTTFVGLALLTPNPVALAALVIILGSLQVQVRLVEEPYLLRVLGKDYAAYAARTGRFIPWLGRLR</sequence>
<feature type="transmembrane region" description="Helical" evidence="5">
    <location>
        <begin position="44"/>
        <end position="63"/>
    </location>
</feature>
<keyword evidence="7" id="KW-1185">Reference proteome</keyword>
<organism evidence="6 7">
    <name type="scientific">Nocardia ninae NBRC 108245</name>
    <dbReference type="NCBI Taxonomy" id="1210091"/>
    <lineage>
        <taxon>Bacteria</taxon>
        <taxon>Bacillati</taxon>
        <taxon>Actinomycetota</taxon>
        <taxon>Actinomycetes</taxon>
        <taxon>Mycobacteriales</taxon>
        <taxon>Nocardiaceae</taxon>
        <taxon>Nocardia</taxon>
    </lineage>
</organism>
<evidence type="ECO:0000256" key="5">
    <source>
        <dbReference type="SAM" id="Phobius"/>
    </source>
</evidence>
<evidence type="ECO:0000256" key="4">
    <source>
        <dbReference type="ARBA" id="ARBA00023136"/>
    </source>
</evidence>
<dbReference type="GO" id="GO:0012505">
    <property type="term" value="C:endomembrane system"/>
    <property type="evidence" value="ECO:0007669"/>
    <property type="project" value="UniProtKB-SubCell"/>
</dbReference>
<dbReference type="PANTHER" id="PTHR12714">
    <property type="entry name" value="PROTEIN-S ISOPRENYLCYSTEINE O-METHYLTRANSFERASE"/>
    <property type="match status" value="1"/>
</dbReference>
<dbReference type="GO" id="GO:0016740">
    <property type="term" value="F:transferase activity"/>
    <property type="evidence" value="ECO:0007669"/>
    <property type="project" value="UniProtKB-ARBA"/>
</dbReference>
<name>A0A511M5T0_9NOCA</name>
<dbReference type="AlphaFoldDB" id="A0A511M5T0"/>
<dbReference type="PANTHER" id="PTHR12714:SF9">
    <property type="entry name" value="PROTEIN-S-ISOPRENYLCYSTEINE O-METHYLTRANSFERASE"/>
    <property type="match status" value="1"/>
</dbReference>
<comment type="subcellular location">
    <subcellularLocation>
        <location evidence="1">Endomembrane system</location>
        <topology evidence="1">Multi-pass membrane protein</topology>
    </subcellularLocation>
</comment>
<protein>
    <recommendedName>
        <fullName evidence="8">Isoprenylcysteine carboxyl methyltransferase</fullName>
    </recommendedName>
</protein>
<comment type="caution">
    <text evidence="6">The sequence shown here is derived from an EMBL/GenBank/DDBJ whole genome shotgun (WGS) entry which is preliminary data.</text>
</comment>
<dbReference type="InterPro" id="IPR007318">
    <property type="entry name" value="Phopholipid_MeTrfase"/>
</dbReference>
<evidence type="ECO:0000256" key="1">
    <source>
        <dbReference type="ARBA" id="ARBA00004127"/>
    </source>
</evidence>
<proteinExistence type="predicted"/>
<feature type="transmembrane region" description="Helical" evidence="5">
    <location>
        <begin position="83"/>
        <end position="105"/>
    </location>
</feature>
<accession>A0A511M5T0</accession>